<dbReference type="EMBL" id="GBRH01249774">
    <property type="protein sequence ID" value="JAD48121.1"/>
    <property type="molecule type" value="Transcribed_RNA"/>
</dbReference>
<proteinExistence type="predicted"/>
<protein>
    <submittedName>
        <fullName evidence="1">Uncharacterized protein</fullName>
    </submittedName>
</protein>
<sequence>MDQVMHYISSLIRELWIRLKKKSASQIIQISNPHVFKTHAPAWCNKALSHPNVNYLLSFEAIIFRKHGAKYKASLKFFWEIQVAQLKSW</sequence>
<evidence type="ECO:0000313" key="1">
    <source>
        <dbReference type="EMBL" id="JAD48121.1"/>
    </source>
</evidence>
<reference evidence="1" key="1">
    <citation type="submission" date="2014-09" db="EMBL/GenBank/DDBJ databases">
        <authorList>
            <person name="Magalhaes I.L.F."/>
            <person name="Oliveira U."/>
            <person name="Santos F.R."/>
            <person name="Vidigal T.H.D.A."/>
            <person name="Brescovit A.D."/>
            <person name="Santos A.J."/>
        </authorList>
    </citation>
    <scope>NUCLEOTIDE SEQUENCE</scope>
    <source>
        <tissue evidence="1">Shoot tissue taken approximately 20 cm above the soil surface</tissue>
    </source>
</reference>
<name>A0A0A9AAN8_ARUDO</name>
<organism evidence="1">
    <name type="scientific">Arundo donax</name>
    <name type="common">Giant reed</name>
    <name type="synonym">Donax arundinaceus</name>
    <dbReference type="NCBI Taxonomy" id="35708"/>
    <lineage>
        <taxon>Eukaryota</taxon>
        <taxon>Viridiplantae</taxon>
        <taxon>Streptophyta</taxon>
        <taxon>Embryophyta</taxon>
        <taxon>Tracheophyta</taxon>
        <taxon>Spermatophyta</taxon>
        <taxon>Magnoliopsida</taxon>
        <taxon>Liliopsida</taxon>
        <taxon>Poales</taxon>
        <taxon>Poaceae</taxon>
        <taxon>PACMAD clade</taxon>
        <taxon>Arundinoideae</taxon>
        <taxon>Arundineae</taxon>
        <taxon>Arundo</taxon>
    </lineage>
</organism>
<reference evidence="1" key="2">
    <citation type="journal article" date="2015" name="Data Brief">
        <title>Shoot transcriptome of the giant reed, Arundo donax.</title>
        <authorList>
            <person name="Barrero R.A."/>
            <person name="Guerrero F.D."/>
            <person name="Moolhuijzen P."/>
            <person name="Goolsby J.A."/>
            <person name="Tidwell J."/>
            <person name="Bellgard S.E."/>
            <person name="Bellgard M.I."/>
        </authorList>
    </citation>
    <scope>NUCLEOTIDE SEQUENCE</scope>
    <source>
        <tissue evidence="1">Shoot tissue taken approximately 20 cm above the soil surface</tissue>
    </source>
</reference>
<accession>A0A0A9AAN8</accession>
<dbReference type="AlphaFoldDB" id="A0A0A9AAN8"/>